<evidence type="ECO:0000256" key="9">
    <source>
        <dbReference type="PIRSR" id="PIRSR000099-3"/>
    </source>
</evidence>
<feature type="active site" description="Proton acceptor" evidence="5 7">
    <location>
        <position position="319"/>
    </location>
</feature>
<evidence type="ECO:0000256" key="11">
    <source>
        <dbReference type="RuleBase" id="RU004175"/>
    </source>
</evidence>
<dbReference type="Gene3D" id="3.40.50.1980">
    <property type="entry name" value="Nitrogenase molybdenum iron protein domain"/>
    <property type="match status" value="2"/>
</dbReference>
<evidence type="ECO:0000256" key="5">
    <source>
        <dbReference type="HAMAP-Rule" id="MF_01024"/>
    </source>
</evidence>
<evidence type="ECO:0000313" key="13">
    <source>
        <dbReference type="Proteomes" id="UP000280960"/>
    </source>
</evidence>
<sequence length="422" mass="46138">MIKLKEPAITKDQRDKSIQQKVAEIIDKVKREGDKALREYNILFDGCDRENYIVTKEEIDKAFQEVSSDIINDLRFAAHNIEEFARRQKETIKSLEEKEIMPGVFLGHRTIPVRSCACYVPGGRYPLPSSALMSIIPAKVAGVKRVITCSPPAKDTKTINPFTLVAMSIAGADEIYVMGGVQAIAAFTYGTKTITPVEKIVGPGNQYVTEAKRQVSGEVGIDFLAGPSEVVVIADKTANPVNIAADLLAQSEHDPQARGILLCTDEAIGKAVIKQVEDFLFDLSTADIARQAWINNGQVTVFDTLEEAIDTANEIAPEHLELQVQSPDEVVPKLTNYGSLFIGEKAAEVFGDYVSGTNHILPTMRAARYTGGVWVGTFIKIATNQRLTDEGVKAIAPVASRLAHLEGLYAHKLAADVRLKNM</sequence>
<name>A0A3G2R3U5_9FIRM</name>
<dbReference type="AlphaFoldDB" id="A0A3G2R3U5"/>
<comment type="cofactor">
    <cofactor evidence="5 10">
        <name>Zn(2+)</name>
        <dbReference type="ChEBI" id="CHEBI:29105"/>
    </cofactor>
    <text evidence="5 10">Binds 1 zinc ion per subunit.</text>
</comment>
<dbReference type="GO" id="GO:0051287">
    <property type="term" value="F:NAD binding"/>
    <property type="evidence" value="ECO:0007669"/>
    <property type="project" value="InterPro"/>
</dbReference>
<dbReference type="Gene3D" id="1.20.5.1300">
    <property type="match status" value="1"/>
</dbReference>
<dbReference type="InterPro" id="IPR001692">
    <property type="entry name" value="Histidinol_DH_CS"/>
</dbReference>
<keyword evidence="5 8" id="KW-0520">NAD</keyword>
<dbReference type="CDD" id="cd06572">
    <property type="entry name" value="Histidinol_dh"/>
    <property type="match status" value="1"/>
</dbReference>
<dbReference type="EC" id="1.1.1.23" evidence="5"/>
<evidence type="ECO:0000313" key="12">
    <source>
        <dbReference type="EMBL" id="AYO30005.1"/>
    </source>
</evidence>
<keyword evidence="2 5" id="KW-0479">Metal-binding</keyword>
<dbReference type="SUPFAM" id="SSF53720">
    <property type="entry name" value="ALDH-like"/>
    <property type="match status" value="1"/>
</dbReference>
<dbReference type="PANTHER" id="PTHR21256">
    <property type="entry name" value="HISTIDINOL DEHYDROGENASE HDH"/>
    <property type="match status" value="1"/>
</dbReference>
<feature type="binding site" evidence="5 9">
    <location>
        <position position="228"/>
    </location>
    <ligand>
        <name>substrate</name>
    </ligand>
</feature>
<feature type="binding site" evidence="5 10">
    <location>
        <position position="250"/>
    </location>
    <ligand>
        <name>Zn(2+)</name>
        <dbReference type="ChEBI" id="CHEBI:29105"/>
    </ligand>
</feature>
<feature type="binding site" evidence="5 8">
    <location>
        <position position="182"/>
    </location>
    <ligand>
        <name>NAD(+)</name>
        <dbReference type="ChEBI" id="CHEBI:57540"/>
    </ligand>
</feature>
<dbReference type="GO" id="GO:0004399">
    <property type="term" value="F:histidinol dehydrogenase activity"/>
    <property type="evidence" value="ECO:0007669"/>
    <property type="project" value="UniProtKB-UniRule"/>
</dbReference>
<dbReference type="GO" id="GO:0005829">
    <property type="term" value="C:cytosol"/>
    <property type="evidence" value="ECO:0007669"/>
    <property type="project" value="TreeGrafter"/>
</dbReference>
<feature type="binding site" evidence="5 9">
    <location>
        <position position="352"/>
    </location>
    <ligand>
        <name>substrate</name>
    </ligand>
</feature>
<feature type="binding site" evidence="5 9">
    <location>
        <position position="253"/>
    </location>
    <ligand>
        <name>substrate</name>
    </ligand>
</feature>
<organism evidence="12 13">
    <name type="scientific">Biomaibacter acetigenes</name>
    <dbReference type="NCBI Taxonomy" id="2316383"/>
    <lineage>
        <taxon>Bacteria</taxon>
        <taxon>Bacillati</taxon>
        <taxon>Bacillota</taxon>
        <taxon>Clostridia</taxon>
        <taxon>Thermosediminibacterales</taxon>
        <taxon>Tepidanaerobacteraceae</taxon>
        <taxon>Biomaibacter</taxon>
    </lineage>
</organism>
<evidence type="ECO:0000256" key="4">
    <source>
        <dbReference type="ARBA" id="ARBA00023002"/>
    </source>
</evidence>
<dbReference type="Proteomes" id="UP000280960">
    <property type="component" value="Chromosome"/>
</dbReference>
<feature type="binding site" evidence="5 10">
    <location>
        <position position="352"/>
    </location>
    <ligand>
        <name>Zn(2+)</name>
        <dbReference type="ChEBI" id="CHEBI:29105"/>
    </ligand>
</feature>
<keyword evidence="5" id="KW-0368">Histidine biosynthesis</keyword>
<evidence type="ECO:0000256" key="7">
    <source>
        <dbReference type="PIRSR" id="PIRSR000099-1"/>
    </source>
</evidence>
<keyword evidence="13" id="KW-1185">Reference proteome</keyword>
<feature type="binding site" evidence="5 10">
    <location>
        <position position="411"/>
    </location>
    <ligand>
        <name>Zn(2+)</name>
        <dbReference type="ChEBI" id="CHEBI:29105"/>
    </ligand>
</feature>
<feature type="active site" description="Proton acceptor" evidence="5 7">
    <location>
        <position position="318"/>
    </location>
</feature>
<evidence type="ECO:0000256" key="1">
    <source>
        <dbReference type="ARBA" id="ARBA00010178"/>
    </source>
</evidence>
<dbReference type="NCBIfam" id="TIGR00069">
    <property type="entry name" value="hisD"/>
    <property type="match status" value="1"/>
</dbReference>
<evidence type="ECO:0000256" key="3">
    <source>
        <dbReference type="ARBA" id="ARBA00022833"/>
    </source>
</evidence>
<feature type="binding site" evidence="5 9">
    <location>
        <position position="319"/>
    </location>
    <ligand>
        <name>substrate</name>
    </ligand>
</feature>
<comment type="function">
    <text evidence="5">Catalyzes the sequential NAD-dependent oxidations of L-histidinol to L-histidinaldehyde and then to L-histidine.</text>
</comment>
<dbReference type="PRINTS" id="PR00083">
    <property type="entry name" value="HOLDHDRGNASE"/>
</dbReference>
<evidence type="ECO:0000256" key="2">
    <source>
        <dbReference type="ARBA" id="ARBA00022723"/>
    </source>
</evidence>
<dbReference type="UniPathway" id="UPA00031">
    <property type="reaction ID" value="UER00014"/>
</dbReference>
<reference evidence="12 13" key="1">
    <citation type="submission" date="2018-10" db="EMBL/GenBank/DDBJ databases">
        <authorList>
            <person name="Zhang X."/>
        </authorList>
    </citation>
    <scope>NUCLEOTIDE SEQUENCE [LARGE SCALE GENOMIC DNA]</scope>
    <source>
        <strain evidence="12 13">SK-G1</strain>
    </source>
</reference>
<feature type="binding site" evidence="5 8">
    <location>
        <position position="205"/>
    </location>
    <ligand>
        <name>NAD(+)</name>
        <dbReference type="ChEBI" id="CHEBI:57540"/>
    </ligand>
</feature>
<gene>
    <name evidence="5 12" type="primary">hisD</name>
    <name evidence="12" type="ORF">D2962_04735</name>
</gene>
<keyword evidence="5" id="KW-0028">Amino-acid biosynthesis</keyword>
<dbReference type="RefSeq" id="WP_120766487.1">
    <property type="nucleotide sequence ID" value="NZ_CP033169.1"/>
</dbReference>
<dbReference type="Pfam" id="PF00815">
    <property type="entry name" value="Histidinol_dh"/>
    <property type="match status" value="1"/>
</dbReference>
<feature type="binding site" evidence="5 8">
    <location>
        <position position="119"/>
    </location>
    <ligand>
        <name>NAD(+)</name>
        <dbReference type="ChEBI" id="CHEBI:57540"/>
    </ligand>
</feature>
<dbReference type="InterPro" id="IPR012131">
    <property type="entry name" value="Hstdl_DH"/>
</dbReference>
<comment type="pathway">
    <text evidence="5">Amino-acid biosynthesis; L-histidine biosynthesis; L-histidine from 5-phospho-alpha-D-ribose 1-diphosphate: step 9/9.</text>
</comment>
<feature type="binding site" evidence="5 9">
    <location>
        <position position="406"/>
    </location>
    <ligand>
        <name>substrate</name>
    </ligand>
</feature>
<feature type="binding site" evidence="5 9">
    <location>
        <position position="411"/>
    </location>
    <ligand>
        <name>substrate</name>
    </ligand>
</feature>
<dbReference type="FunFam" id="3.40.50.1980:FF:000026">
    <property type="entry name" value="Histidinol dehydrogenase"/>
    <property type="match status" value="1"/>
</dbReference>
<keyword evidence="3 5" id="KW-0862">Zinc</keyword>
<dbReference type="GO" id="GO:0000105">
    <property type="term" value="P:L-histidine biosynthetic process"/>
    <property type="evidence" value="ECO:0007669"/>
    <property type="project" value="UniProtKB-UniRule"/>
</dbReference>
<feature type="binding site" evidence="5 9">
    <location>
        <position position="250"/>
    </location>
    <ligand>
        <name>substrate</name>
    </ligand>
</feature>
<dbReference type="PANTHER" id="PTHR21256:SF14">
    <property type="entry name" value="HISTIDINOL DEHYDROGENASE"/>
    <property type="match status" value="1"/>
</dbReference>
<dbReference type="FunFam" id="3.40.50.1980:FF:000001">
    <property type="entry name" value="Histidinol dehydrogenase"/>
    <property type="match status" value="1"/>
</dbReference>
<dbReference type="PIRSF" id="PIRSF000099">
    <property type="entry name" value="Histidinol_dh"/>
    <property type="match status" value="1"/>
</dbReference>
<dbReference type="HAMAP" id="MF_01024">
    <property type="entry name" value="HisD"/>
    <property type="match status" value="1"/>
</dbReference>
<evidence type="ECO:0000256" key="8">
    <source>
        <dbReference type="PIRSR" id="PIRSR000099-2"/>
    </source>
</evidence>
<dbReference type="InterPro" id="IPR016161">
    <property type="entry name" value="Ald_DH/histidinol_DH"/>
</dbReference>
<dbReference type="InterPro" id="IPR022695">
    <property type="entry name" value="Histidinol_DH_monofunct"/>
</dbReference>
<dbReference type="EMBL" id="CP033169">
    <property type="protein sequence ID" value="AYO30005.1"/>
    <property type="molecule type" value="Genomic_DNA"/>
</dbReference>
<evidence type="ECO:0000256" key="6">
    <source>
        <dbReference type="PIRNR" id="PIRNR000099"/>
    </source>
</evidence>
<proteinExistence type="inferred from homology"/>
<comment type="similarity">
    <text evidence="1 5 6 11">Belongs to the histidinol dehydrogenase family.</text>
</comment>
<evidence type="ECO:0000256" key="10">
    <source>
        <dbReference type="PIRSR" id="PIRSR000099-4"/>
    </source>
</evidence>
<protein>
    <recommendedName>
        <fullName evidence="5">Histidinol dehydrogenase</fullName>
        <shortName evidence="5">HDH</shortName>
        <ecNumber evidence="5">1.1.1.23</ecNumber>
    </recommendedName>
</protein>
<dbReference type="GO" id="GO:0008270">
    <property type="term" value="F:zinc ion binding"/>
    <property type="evidence" value="ECO:0007669"/>
    <property type="project" value="UniProtKB-UniRule"/>
</dbReference>
<accession>A0A3G2R3U5</accession>
<keyword evidence="4 5" id="KW-0560">Oxidoreductase</keyword>
<feature type="binding site" evidence="5 10">
    <location>
        <position position="253"/>
    </location>
    <ligand>
        <name>Zn(2+)</name>
        <dbReference type="ChEBI" id="CHEBI:29105"/>
    </ligand>
</feature>
<dbReference type="PROSITE" id="PS00611">
    <property type="entry name" value="HISOL_DEHYDROGENASE"/>
    <property type="match status" value="1"/>
</dbReference>
<comment type="catalytic activity">
    <reaction evidence="5">
        <text>L-histidinol + 2 NAD(+) + H2O = L-histidine + 2 NADH + 3 H(+)</text>
        <dbReference type="Rhea" id="RHEA:20641"/>
        <dbReference type="ChEBI" id="CHEBI:15377"/>
        <dbReference type="ChEBI" id="CHEBI:15378"/>
        <dbReference type="ChEBI" id="CHEBI:57540"/>
        <dbReference type="ChEBI" id="CHEBI:57595"/>
        <dbReference type="ChEBI" id="CHEBI:57699"/>
        <dbReference type="ChEBI" id="CHEBI:57945"/>
        <dbReference type="EC" id="1.1.1.23"/>
    </reaction>
</comment>
<dbReference type="KEGG" id="bacg:D2962_04735"/>